<feature type="region of interest" description="Disordered" evidence="5">
    <location>
        <begin position="1"/>
        <end position="101"/>
    </location>
</feature>
<dbReference type="Proteomes" id="UP000243052">
    <property type="component" value="Chromosome viii"/>
</dbReference>
<dbReference type="FunFam" id="3.90.70.200:FF:000005">
    <property type="entry name" value="Related to Pol II transcription elongation factor"/>
    <property type="match status" value="1"/>
</dbReference>
<dbReference type="Gene3D" id="3.90.70.200">
    <property type="entry name" value="Plus-3 domain"/>
    <property type="match status" value="1"/>
</dbReference>
<dbReference type="SUPFAM" id="SSF159042">
    <property type="entry name" value="Plus3-like"/>
    <property type="match status" value="1"/>
</dbReference>
<protein>
    <submittedName>
        <fullName evidence="7">HHL111Wp</fullName>
    </submittedName>
</protein>
<evidence type="ECO:0000256" key="4">
    <source>
        <dbReference type="ARBA" id="ARBA00023242"/>
    </source>
</evidence>
<dbReference type="PANTHER" id="PTHR13115:SF8">
    <property type="entry name" value="RNA POLYMERASE-ASSOCIATED PROTEIN RTF1 HOMOLOG"/>
    <property type="match status" value="1"/>
</dbReference>
<gene>
    <name evidence="7" type="ORF">AW171_hschr84710</name>
</gene>
<dbReference type="PROSITE" id="PS51360">
    <property type="entry name" value="PLUS3"/>
    <property type="match status" value="1"/>
</dbReference>
<evidence type="ECO:0000259" key="6">
    <source>
        <dbReference type="PROSITE" id="PS51360"/>
    </source>
</evidence>
<dbReference type="SMART" id="SM00719">
    <property type="entry name" value="Plus3"/>
    <property type="match status" value="1"/>
</dbReference>
<feature type="domain" description="Plus3" evidence="6">
    <location>
        <begin position="231"/>
        <end position="363"/>
    </location>
</feature>
<dbReference type="GeneID" id="28726020"/>
<keyword evidence="8" id="KW-1185">Reference proteome</keyword>
<evidence type="ECO:0000256" key="2">
    <source>
        <dbReference type="ARBA" id="ARBA00023015"/>
    </source>
</evidence>
<evidence type="ECO:0000313" key="8">
    <source>
        <dbReference type="Proteomes" id="UP000243052"/>
    </source>
</evidence>
<feature type="compositionally biased region" description="Acidic residues" evidence="5">
    <location>
        <begin position="186"/>
        <end position="207"/>
    </location>
</feature>
<keyword evidence="3" id="KW-0804">Transcription</keyword>
<evidence type="ECO:0000256" key="3">
    <source>
        <dbReference type="ARBA" id="ARBA00023163"/>
    </source>
</evidence>
<evidence type="ECO:0000256" key="5">
    <source>
        <dbReference type="SAM" id="MobiDB-lite"/>
    </source>
</evidence>
<dbReference type="InterPro" id="IPR004343">
    <property type="entry name" value="Plus-3_dom"/>
</dbReference>
<dbReference type="PANTHER" id="PTHR13115">
    <property type="entry name" value="RNA POLYMERASE-ASSOCIATED PROTEIN RTF1 HOMOLOG"/>
    <property type="match status" value="1"/>
</dbReference>
<sequence>MSDLDEDLLALAAGDDGDDDNLVSSKKRGRNDNVGSKKRRVLNEYSDDEDEEDDYNPGTEYYYENDNEGADEGQEEENPYPLEGKYKNEEDKNTIENMPEMDRETLLFERLQEMQKYQERKLLRERAKNIRAQQQQRQMENDGVKVRSSGRSTRTTGHSDVRDSKLSELRKQRAKKSKNYDYSASENDESDRSDDYADSDNEDDYDPYYEKGNHYSEDDEVKWAEEDMDREPVLDDFNKIKIGRSYVSKFCFYPDFNERVQGCYGRVNIGIDKHSGHPMYRMVKIEKVFLQKPYNMGKLFTNQYFGVTQGKDRKVFQMNFFSDGAITQPEYERYMAQLAKHDINKPSLYNLNNKAKDLNNFVSQPLTPKLTDEIVRNRLQFNKKLTGTNAVLEKSVLKDKLQYARDTGNQKDIAKYSSQLKHLEKRMSSYEKHHENDQTGSKKLGVLTSKNRKVNMDKIKHAETAKKEDTNTIDAKTDPFSRLKTRTKIYYQEIQKEENEKAMELAKQKQLQKDQESQVTKEEEFLNAKFRRLGGLEELISGLKFKIKFDH</sequence>
<feature type="region of interest" description="Disordered" evidence="5">
    <location>
        <begin position="128"/>
        <end position="213"/>
    </location>
</feature>
<dbReference type="InterPro" id="IPR036128">
    <property type="entry name" value="Plus3-like_sf"/>
</dbReference>
<feature type="compositionally biased region" description="Acidic residues" evidence="5">
    <location>
        <begin position="63"/>
        <end position="78"/>
    </location>
</feature>
<dbReference type="OrthoDB" id="166375at2759"/>
<feature type="compositionally biased region" description="Basic and acidic residues" evidence="5">
    <location>
        <begin position="84"/>
        <end position="101"/>
    </location>
</feature>
<organism evidence="7 8">
    <name type="scientific">Eremothecium sinecaudum</name>
    <dbReference type="NCBI Taxonomy" id="45286"/>
    <lineage>
        <taxon>Eukaryota</taxon>
        <taxon>Fungi</taxon>
        <taxon>Dikarya</taxon>
        <taxon>Ascomycota</taxon>
        <taxon>Saccharomycotina</taxon>
        <taxon>Saccharomycetes</taxon>
        <taxon>Saccharomycetales</taxon>
        <taxon>Saccharomycetaceae</taxon>
        <taxon>Eremothecium</taxon>
    </lineage>
</organism>
<feature type="compositionally biased region" description="Acidic residues" evidence="5">
    <location>
        <begin position="45"/>
        <end position="55"/>
    </location>
</feature>
<dbReference type="Pfam" id="PF03126">
    <property type="entry name" value="Plus-3"/>
    <property type="match status" value="1"/>
</dbReference>
<dbReference type="STRING" id="45286.A0A0X8HWD4"/>
<accession>A0A0X8HWD4</accession>
<keyword evidence="2" id="KW-0805">Transcription regulation</keyword>
<name>A0A0X8HWD4_9SACH</name>
<keyword evidence="4" id="KW-0539">Nucleus</keyword>
<feature type="compositionally biased region" description="Basic and acidic residues" evidence="5">
    <location>
        <begin position="157"/>
        <end position="171"/>
    </location>
</feature>
<dbReference type="AlphaFoldDB" id="A0A0X8HWD4"/>
<evidence type="ECO:0000313" key="7">
    <source>
        <dbReference type="EMBL" id="AMD22659.1"/>
    </source>
</evidence>
<feature type="compositionally biased region" description="Low complexity" evidence="5">
    <location>
        <begin position="147"/>
        <end position="156"/>
    </location>
</feature>
<proteinExistence type="predicted"/>
<evidence type="ECO:0000256" key="1">
    <source>
        <dbReference type="ARBA" id="ARBA00004123"/>
    </source>
</evidence>
<dbReference type="RefSeq" id="XP_017989655.1">
    <property type="nucleotide sequence ID" value="XM_018134073.1"/>
</dbReference>
<dbReference type="GO" id="GO:0003677">
    <property type="term" value="F:DNA binding"/>
    <property type="evidence" value="ECO:0007669"/>
    <property type="project" value="InterPro"/>
</dbReference>
<dbReference type="GO" id="GO:1990269">
    <property type="term" value="F:RNA polymerase II C-terminal domain phosphoserine binding"/>
    <property type="evidence" value="ECO:0007669"/>
    <property type="project" value="TreeGrafter"/>
</dbReference>
<reference evidence="7 8" key="1">
    <citation type="submission" date="2016-01" db="EMBL/GenBank/DDBJ databases">
        <title>Genome sequence of the yeast Holleya sinecauda.</title>
        <authorList>
            <person name="Dietrich F.S."/>
        </authorList>
    </citation>
    <scope>NUCLEOTIDE SEQUENCE [LARGE SCALE GENOMIC DNA]</scope>
    <source>
        <strain evidence="7 8">ATCC 58844</strain>
    </source>
</reference>
<dbReference type="EMBL" id="CP014248">
    <property type="protein sequence ID" value="AMD22659.1"/>
    <property type="molecule type" value="Genomic_DNA"/>
</dbReference>
<dbReference type="GO" id="GO:0016593">
    <property type="term" value="C:Cdc73/Paf1 complex"/>
    <property type="evidence" value="ECO:0007669"/>
    <property type="project" value="TreeGrafter"/>
</dbReference>
<comment type="subcellular location">
    <subcellularLocation>
        <location evidence="1">Nucleus</location>
    </subcellularLocation>
</comment>